<comment type="caution">
    <text evidence="4">The sequence shown here is derived from an EMBL/GenBank/DDBJ whole genome shotgun (WGS) entry which is preliminary data.</text>
</comment>
<dbReference type="PANTHER" id="PTHR37313:SF1">
    <property type="entry name" value="UPF0749 PROTEIN RV1823"/>
    <property type="match status" value="1"/>
</dbReference>
<dbReference type="PANTHER" id="PTHR37313">
    <property type="entry name" value="UPF0749 PROTEIN RV1825"/>
    <property type="match status" value="1"/>
</dbReference>
<dbReference type="RefSeq" id="WP_345463926.1">
    <property type="nucleotide sequence ID" value="NZ_BAABKG010000007.1"/>
</dbReference>
<proteinExistence type="inferred from homology"/>
<dbReference type="Gene3D" id="3.30.70.1880">
    <property type="entry name" value="Protein of unknown function DUF881"/>
    <property type="match status" value="1"/>
</dbReference>
<reference evidence="5" key="1">
    <citation type="journal article" date="2019" name="Int. J. Syst. Evol. Microbiol.">
        <title>The Global Catalogue of Microorganisms (GCM) 10K type strain sequencing project: providing services to taxonomists for standard genome sequencing and annotation.</title>
        <authorList>
            <consortium name="The Broad Institute Genomics Platform"/>
            <consortium name="The Broad Institute Genome Sequencing Center for Infectious Disease"/>
            <person name="Wu L."/>
            <person name="Ma J."/>
        </authorList>
    </citation>
    <scope>NUCLEOTIDE SEQUENCE [LARGE SCALE GENOMIC DNA]</scope>
    <source>
        <strain evidence="5">JCM 18459</strain>
    </source>
</reference>
<protein>
    <submittedName>
        <fullName evidence="4">DUF881 domain-containing protein</fullName>
    </submittedName>
</protein>
<comment type="similarity">
    <text evidence="1">Belongs to the UPF0749 family.</text>
</comment>
<feature type="region of interest" description="Disordered" evidence="3">
    <location>
        <begin position="1"/>
        <end position="32"/>
    </location>
</feature>
<keyword evidence="5" id="KW-1185">Reference proteome</keyword>
<name>A0ABP9Q3I2_9ACTN</name>
<keyword evidence="2" id="KW-0175">Coiled coil</keyword>
<dbReference type="InterPro" id="IPR010273">
    <property type="entry name" value="DUF881"/>
</dbReference>
<dbReference type="EMBL" id="BAABKG010000007">
    <property type="protein sequence ID" value="GAA5156151.1"/>
    <property type="molecule type" value="Genomic_DNA"/>
</dbReference>
<evidence type="ECO:0000313" key="5">
    <source>
        <dbReference type="Proteomes" id="UP001500221"/>
    </source>
</evidence>
<evidence type="ECO:0000256" key="1">
    <source>
        <dbReference type="ARBA" id="ARBA00009108"/>
    </source>
</evidence>
<dbReference type="Pfam" id="PF05949">
    <property type="entry name" value="DUF881"/>
    <property type="match status" value="1"/>
</dbReference>
<feature type="coiled-coil region" evidence="2">
    <location>
        <begin position="117"/>
        <end position="144"/>
    </location>
</feature>
<gene>
    <name evidence="4" type="ORF">GCM10023340_43200</name>
</gene>
<organism evidence="4 5">
    <name type="scientific">Nocardioides marinquilinus</name>
    <dbReference type="NCBI Taxonomy" id="1210400"/>
    <lineage>
        <taxon>Bacteria</taxon>
        <taxon>Bacillati</taxon>
        <taxon>Actinomycetota</taxon>
        <taxon>Actinomycetes</taxon>
        <taxon>Propionibacteriales</taxon>
        <taxon>Nocardioidaceae</taxon>
        <taxon>Nocardioides</taxon>
    </lineage>
</organism>
<accession>A0ABP9Q3I2</accession>
<sequence>MAEPTGPTGPTGPTRPTGPTGPGRRPPADVPEQVRLPLLTLITQQSLDEDYRTAAARRAAGAPLPPRDRPRRTAAVVIGVFGLLAATAFVQTSRNADAASASRETLIAQIENRRGVLARQTDRVARLNDRNTALERSVTDLTGQTLEADGVRETLATGTGFVAVEGEGLRVTVTEPENADENQQVKDEDLALLVNGLWEAGAEAVAVNGRRLTARSAIRTSGLAIKVNGVGIAAPYTVEAVGDTRVLAARLFETTSGLLFADNATTYGFSYDLDNVDALELPAAPPGLAVLRTAVTSSDDPRAERGGDGR</sequence>
<dbReference type="Proteomes" id="UP001500221">
    <property type="component" value="Unassembled WGS sequence"/>
</dbReference>
<feature type="compositionally biased region" description="Low complexity" evidence="3">
    <location>
        <begin position="1"/>
        <end position="18"/>
    </location>
</feature>
<evidence type="ECO:0000256" key="3">
    <source>
        <dbReference type="SAM" id="MobiDB-lite"/>
    </source>
</evidence>
<evidence type="ECO:0000313" key="4">
    <source>
        <dbReference type="EMBL" id="GAA5156151.1"/>
    </source>
</evidence>
<evidence type="ECO:0000256" key="2">
    <source>
        <dbReference type="SAM" id="Coils"/>
    </source>
</evidence>